<evidence type="ECO:0000256" key="1">
    <source>
        <dbReference type="ARBA" id="ARBA00010982"/>
    </source>
</evidence>
<evidence type="ECO:0000256" key="3">
    <source>
        <dbReference type="ARBA" id="ARBA00023315"/>
    </source>
</evidence>
<keyword evidence="2 4" id="KW-0808">Transferase</keyword>
<proteinExistence type="inferred from homology"/>
<dbReference type="SUPFAM" id="SSF53901">
    <property type="entry name" value="Thiolase-like"/>
    <property type="match status" value="2"/>
</dbReference>
<gene>
    <name evidence="7" type="ORF">GCM10011352_24230</name>
</gene>
<dbReference type="CDD" id="cd00751">
    <property type="entry name" value="thiolase"/>
    <property type="match status" value="1"/>
</dbReference>
<evidence type="ECO:0000256" key="4">
    <source>
        <dbReference type="RuleBase" id="RU003557"/>
    </source>
</evidence>
<keyword evidence="3 4" id="KW-0012">Acyltransferase</keyword>
<dbReference type="PANTHER" id="PTHR18919:SF107">
    <property type="entry name" value="ACETYL-COA ACETYLTRANSFERASE, CYTOSOLIC"/>
    <property type="match status" value="1"/>
</dbReference>
<evidence type="ECO:0000259" key="5">
    <source>
        <dbReference type="Pfam" id="PF00108"/>
    </source>
</evidence>
<evidence type="ECO:0000313" key="7">
    <source>
        <dbReference type="EMBL" id="GGB97243.1"/>
    </source>
</evidence>
<evidence type="ECO:0000256" key="2">
    <source>
        <dbReference type="ARBA" id="ARBA00022679"/>
    </source>
</evidence>
<dbReference type="RefSeq" id="WP_188748606.1">
    <property type="nucleotide sequence ID" value="NZ_BMIJ01000004.1"/>
</dbReference>
<dbReference type="InterPro" id="IPR016039">
    <property type="entry name" value="Thiolase-like"/>
</dbReference>
<evidence type="ECO:0000259" key="6">
    <source>
        <dbReference type="Pfam" id="PF02803"/>
    </source>
</evidence>
<dbReference type="Gene3D" id="3.40.47.10">
    <property type="match status" value="2"/>
</dbReference>
<dbReference type="PANTHER" id="PTHR18919">
    <property type="entry name" value="ACETYL-COA C-ACYLTRANSFERASE"/>
    <property type="match status" value="1"/>
</dbReference>
<feature type="domain" description="Thiolase N-terminal" evidence="5">
    <location>
        <begin position="16"/>
        <end position="267"/>
    </location>
</feature>
<feature type="domain" description="Thiolase C-terminal" evidence="6">
    <location>
        <begin position="283"/>
        <end position="398"/>
    </location>
</feature>
<accession>A0ABQ1KE60</accession>
<name>A0ABQ1KE60_9GAMM</name>
<comment type="similarity">
    <text evidence="1 4">Belongs to the thiolase-like superfamily. Thiolase family.</text>
</comment>
<dbReference type="EMBL" id="BMIJ01000004">
    <property type="protein sequence ID" value="GGB97243.1"/>
    <property type="molecule type" value="Genomic_DNA"/>
</dbReference>
<evidence type="ECO:0000313" key="8">
    <source>
        <dbReference type="Proteomes" id="UP000629025"/>
    </source>
</evidence>
<dbReference type="Pfam" id="PF00108">
    <property type="entry name" value="Thiolase_N"/>
    <property type="match status" value="1"/>
</dbReference>
<dbReference type="Pfam" id="PF02803">
    <property type="entry name" value="Thiolase_C"/>
    <property type="match status" value="1"/>
</dbReference>
<protein>
    <recommendedName>
        <fullName evidence="9">Acetyl-CoA acetyltransferase</fullName>
    </recommendedName>
</protein>
<comment type="caution">
    <text evidence="7">The sequence shown here is derived from an EMBL/GenBank/DDBJ whole genome shotgun (WGS) entry which is preliminary data.</text>
</comment>
<dbReference type="PIRSF" id="PIRSF000429">
    <property type="entry name" value="Ac-CoA_Ac_transf"/>
    <property type="match status" value="1"/>
</dbReference>
<evidence type="ECO:0008006" key="9">
    <source>
        <dbReference type="Google" id="ProtNLM"/>
    </source>
</evidence>
<reference evidence="8" key="1">
    <citation type="journal article" date="2019" name="Int. J. Syst. Evol. Microbiol.">
        <title>The Global Catalogue of Microorganisms (GCM) 10K type strain sequencing project: providing services to taxonomists for standard genome sequencing and annotation.</title>
        <authorList>
            <consortium name="The Broad Institute Genomics Platform"/>
            <consortium name="The Broad Institute Genome Sequencing Center for Infectious Disease"/>
            <person name="Wu L."/>
            <person name="Ma J."/>
        </authorList>
    </citation>
    <scope>NUCLEOTIDE SEQUENCE [LARGE SCALE GENOMIC DNA]</scope>
    <source>
        <strain evidence="8">CGMCC 1.15341</strain>
    </source>
</reference>
<dbReference type="InterPro" id="IPR002155">
    <property type="entry name" value="Thiolase"/>
</dbReference>
<keyword evidence="8" id="KW-1185">Reference proteome</keyword>
<dbReference type="InterPro" id="IPR020616">
    <property type="entry name" value="Thiolase_N"/>
</dbReference>
<organism evidence="7 8">
    <name type="scientific">Marinobacterium zhoushanense</name>
    <dbReference type="NCBI Taxonomy" id="1679163"/>
    <lineage>
        <taxon>Bacteria</taxon>
        <taxon>Pseudomonadati</taxon>
        <taxon>Pseudomonadota</taxon>
        <taxon>Gammaproteobacteria</taxon>
        <taxon>Oceanospirillales</taxon>
        <taxon>Oceanospirillaceae</taxon>
        <taxon>Marinobacterium</taxon>
    </lineage>
</organism>
<dbReference type="Proteomes" id="UP000629025">
    <property type="component" value="Unassembled WGS sequence"/>
</dbReference>
<dbReference type="InterPro" id="IPR020617">
    <property type="entry name" value="Thiolase_C"/>
</dbReference>
<sequence>MSLNNVEIPYGAYWSTPFTKWQGSLQHLHAMKFAAWVAKSELAKRDIDPTLFDSGVLGMTNAQYQSFYGAPLPLYELGAVNTPGHMLSQVCATGARGLFAAASEIALEMAETSLLLTADRCSNGAHIYYPAPNGPGGYGQSEDQVTYNMMHDAIAGHSMIQTSENVAKKFDITRDELDAVALRRFEQYQDALKDDQAFQKRYMTLPFSVPNAAFKKEACVLTGDEGVFPTTAEGLAKLRPVVEGGVTTFGNMTHPADGNAAVILTTADKARELSRDSAIRINICGFGQSRTELAHMPAAPIGAAANALKMAGIDYDQVKAIKTHNPFAVNDVAFAKATGVDVMQMNNYGSSMIWGHPQGPTGMRAVIELIEELVLTGGGYGLFTGCAGGDQGMAVVIRVSER</sequence>